<dbReference type="Pfam" id="PF08159">
    <property type="entry name" value="NUC153"/>
    <property type="match status" value="1"/>
</dbReference>
<feature type="domain" description="ESF1 RRM" evidence="7">
    <location>
        <begin position="256"/>
        <end position="399"/>
    </location>
</feature>
<evidence type="ECO:0000259" key="7">
    <source>
        <dbReference type="Pfam" id="PF25121"/>
    </source>
</evidence>
<feature type="compositionally biased region" description="Basic and acidic residues" evidence="5">
    <location>
        <begin position="633"/>
        <end position="642"/>
    </location>
</feature>
<dbReference type="Proteomes" id="UP001634394">
    <property type="component" value="Unassembled WGS sequence"/>
</dbReference>
<feature type="compositionally biased region" description="Acidic residues" evidence="5">
    <location>
        <begin position="71"/>
        <end position="91"/>
    </location>
</feature>
<protein>
    <submittedName>
        <fullName evidence="8">Uncharacterized protein</fullName>
    </submittedName>
</protein>
<feature type="compositionally biased region" description="Polar residues" evidence="5">
    <location>
        <begin position="564"/>
        <end position="582"/>
    </location>
</feature>
<evidence type="ECO:0000256" key="3">
    <source>
        <dbReference type="ARBA" id="ARBA00023054"/>
    </source>
</evidence>
<feature type="compositionally biased region" description="Basic and acidic residues" evidence="5">
    <location>
        <begin position="237"/>
        <end position="248"/>
    </location>
</feature>
<feature type="compositionally biased region" description="Basic residues" evidence="5">
    <location>
        <begin position="618"/>
        <end position="627"/>
    </location>
</feature>
<feature type="compositionally biased region" description="Basic and acidic residues" evidence="5">
    <location>
        <begin position="110"/>
        <end position="119"/>
    </location>
</feature>
<name>A0ABD3WJL3_SINWO</name>
<dbReference type="PANTHER" id="PTHR12202">
    <property type="entry name" value="ESF1 HOMOLOG"/>
    <property type="match status" value="1"/>
</dbReference>
<keyword evidence="9" id="KW-1185">Reference proteome</keyword>
<feature type="compositionally biased region" description="Basic residues" evidence="5">
    <location>
        <begin position="551"/>
        <end position="561"/>
    </location>
</feature>
<dbReference type="Pfam" id="PF25121">
    <property type="entry name" value="RRM_ESF1"/>
    <property type="match status" value="1"/>
</dbReference>
<sequence length="806" mass="92155">MDDLKDERFTHIAMDPRFHKMPRQERKVKIDKRFEAMFDDKKFNVKYSVDKRGRPLNLKSNENLKRFYELSDSDDDDNDSGDDDNDSGDDDNQGHEKMLMKASKSAGKLTDNKDTDISKNKKQTIHIEAVSKKGKAPAEAVSRSETANIVAVSKKDKMHEKDALGKNKNKQDGLGGRANGVGKALLMKINSNSVVSDGPDLARGEGNEESSSEEEEENSEEIEEEEEEQEESQDEDIDHHWGEMDKDAPSTSTVSSRLAVCNMDWDRIKAVDIYVLLNSFKPPNGIIYSVKIYPSEFGLQRMKEEEQIGPIELAEVNDTLHTHNAEDAEGSSYHDEKLRQYQLNRLKYYYAVVECDSPNTANAIYEECDGMEYECSSTRLDLRFIPPDMTFDQEPKSECKEMPDSSTYKPPQFFTTALAQSKVDLTWDETDRERVSLMMQKFNDMKDLKEDDFQAYLASSSDDEDPSDYKQLLVEDDEESEGDEGEEKMIQKYKSLVNEIQEREEKKASKHGDAELEITWEPGLKSTTEDIIRKKQQTKDATPWQEYLHKSKEKKKAKRGGKLTETNKLKSQGSNRAEQHQQAMEAGQAAFSDDELPDDVDLNDPFFSRNTEDMPKGNKNKKKKKKVTGTAEPNEKETKEKAELSLLLMDDEVDKRHFKLENLVQDKETKKKRKKKKDAAQAKKSIDADFQVDVKDERFTAVYNSHLFNIDPSAPEFKRTKGMEALIEEKLKRSKSKKTKKTEEGTFQVMDLKRKAGASVDMIGPDVSRRKISMDSLDTVATEQSLATLVKSVKSKTQKFYTKKTK</sequence>
<feature type="region of interest" description="Disordered" evidence="5">
    <location>
        <begin position="660"/>
        <end position="685"/>
    </location>
</feature>
<evidence type="ECO:0000256" key="1">
    <source>
        <dbReference type="ARBA" id="ARBA00004604"/>
    </source>
</evidence>
<evidence type="ECO:0000313" key="9">
    <source>
        <dbReference type="Proteomes" id="UP001634394"/>
    </source>
</evidence>
<comment type="subcellular location">
    <subcellularLocation>
        <location evidence="1">Nucleus</location>
        <location evidence="1">Nucleolus</location>
    </subcellularLocation>
</comment>
<keyword evidence="3" id="KW-0175">Coiled coil</keyword>
<feature type="compositionally biased region" description="Acidic residues" evidence="5">
    <location>
        <begin position="207"/>
        <end position="236"/>
    </location>
</feature>
<evidence type="ECO:0000259" key="6">
    <source>
        <dbReference type="Pfam" id="PF08159"/>
    </source>
</evidence>
<feature type="region of interest" description="Disordered" evidence="5">
    <location>
        <begin position="67"/>
        <end position="177"/>
    </location>
</feature>
<organism evidence="8 9">
    <name type="scientific">Sinanodonta woodiana</name>
    <name type="common">Chinese pond mussel</name>
    <name type="synonym">Anodonta woodiana</name>
    <dbReference type="NCBI Taxonomy" id="1069815"/>
    <lineage>
        <taxon>Eukaryota</taxon>
        <taxon>Metazoa</taxon>
        <taxon>Spiralia</taxon>
        <taxon>Lophotrochozoa</taxon>
        <taxon>Mollusca</taxon>
        <taxon>Bivalvia</taxon>
        <taxon>Autobranchia</taxon>
        <taxon>Heteroconchia</taxon>
        <taxon>Palaeoheterodonta</taxon>
        <taxon>Unionida</taxon>
        <taxon>Unionoidea</taxon>
        <taxon>Unionidae</taxon>
        <taxon>Unioninae</taxon>
        <taxon>Sinanodonta</taxon>
    </lineage>
</organism>
<evidence type="ECO:0000313" key="8">
    <source>
        <dbReference type="EMBL" id="KAL3872948.1"/>
    </source>
</evidence>
<feature type="region of interest" description="Disordered" evidence="5">
    <location>
        <begin position="502"/>
        <end position="642"/>
    </location>
</feature>
<comment type="caution">
    <text evidence="8">The sequence shown here is derived from an EMBL/GenBank/DDBJ whole genome shotgun (WGS) entry which is preliminary data.</text>
</comment>
<evidence type="ECO:0000256" key="5">
    <source>
        <dbReference type="SAM" id="MobiDB-lite"/>
    </source>
</evidence>
<dbReference type="EMBL" id="JBJQND010000006">
    <property type="protein sequence ID" value="KAL3872948.1"/>
    <property type="molecule type" value="Genomic_DNA"/>
</dbReference>
<dbReference type="GO" id="GO:0005730">
    <property type="term" value="C:nucleolus"/>
    <property type="evidence" value="ECO:0007669"/>
    <property type="project" value="UniProtKB-SubCell"/>
</dbReference>
<evidence type="ECO:0000256" key="4">
    <source>
        <dbReference type="ARBA" id="ARBA00023242"/>
    </source>
</evidence>
<proteinExistence type="inferred from homology"/>
<dbReference type="PANTHER" id="PTHR12202:SF0">
    <property type="entry name" value="ESF1 HOMOLOG"/>
    <property type="match status" value="1"/>
</dbReference>
<gene>
    <name evidence="8" type="ORF">ACJMK2_036117</name>
</gene>
<feature type="region of interest" description="Disordered" evidence="5">
    <location>
        <begin position="192"/>
        <end position="253"/>
    </location>
</feature>
<dbReference type="InterPro" id="IPR012580">
    <property type="entry name" value="NUC153"/>
</dbReference>
<evidence type="ECO:0000256" key="2">
    <source>
        <dbReference type="ARBA" id="ARBA00009087"/>
    </source>
</evidence>
<keyword evidence="4" id="KW-0539">Nucleus</keyword>
<reference evidence="8 9" key="1">
    <citation type="submission" date="2024-11" db="EMBL/GenBank/DDBJ databases">
        <title>Chromosome-level genome assembly of the freshwater bivalve Anodonta woodiana.</title>
        <authorList>
            <person name="Chen X."/>
        </authorList>
    </citation>
    <scope>NUCLEOTIDE SEQUENCE [LARGE SCALE GENOMIC DNA]</scope>
    <source>
        <strain evidence="8">MN2024</strain>
        <tissue evidence="8">Gills</tissue>
    </source>
</reference>
<comment type="similarity">
    <text evidence="2">Belongs to the ESF1 family.</text>
</comment>
<feature type="compositionally biased region" description="Basic and acidic residues" evidence="5">
    <location>
        <begin position="502"/>
        <end position="514"/>
    </location>
</feature>
<feature type="domain" description="NUC153" evidence="6">
    <location>
        <begin position="696"/>
        <end position="724"/>
    </location>
</feature>
<dbReference type="InterPro" id="IPR056750">
    <property type="entry name" value="RRM_ESF1"/>
</dbReference>
<dbReference type="InterPro" id="IPR039754">
    <property type="entry name" value="Esf1"/>
</dbReference>
<feature type="compositionally biased region" description="Basic and acidic residues" evidence="5">
    <location>
        <begin position="153"/>
        <end position="171"/>
    </location>
</feature>
<dbReference type="AlphaFoldDB" id="A0ABD3WJL3"/>
<feature type="compositionally biased region" description="Acidic residues" evidence="5">
    <location>
        <begin position="592"/>
        <end position="602"/>
    </location>
</feature>
<accession>A0ABD3WJL3</accession>